<dbReference type="Pfam" id="PF22688">
    <property type="entry name" value="Hda_lid"/>
    <property type="match status" value="1"/>
</dbReference>
<organism evidence="2">
    <name type="scientific">hydrothermal vent metagenome</name>
    <dbReference type="NCBI Taxonomy" id="652676"/>
    <lineage>
        <taxon>unclassified sequences</taxon>
        <taxon>metagenomes</taxon>
        <taxon>ecological metagenomes</taxon>
    </lineage>
</organism>
<dbReference type="InterPro" id="IPR055199">
    <property type="entry name" value="Hda_lid"/>
</dbReference>
<name>A0A3B0R4G5_9ZZZZ</name>
<dbReference type="Gene3D" id="1.10.8.60">
    <property type="match status" value="1"/>
</dbReference>
<gene>
    <name evidence="2" type="ORF">MNBD_ALPHA04-2442</name>
</gene>
<dbReference type="SUPFAM" id="SSF52540">
    <property type="entry name" value="P-loop containing nucleoside triphosphate hydrolases"/>
    <property type="match status" value="1"/>
</dbReference>
<protein>
    <recommendedName>
        <fullName evidence="1">Hda lid domain-containing protein</fullName>
    </recommendedName>
</protein>
<dbReference type="Gene3D" id="3.40.50.300">
    <property type="entry name" value="P-loop containing nucleotide triphosphate hydrolases"/>
    <property type="match status" value="1"/>
</dbReference>
<sequence>MSQIALPLETASTVDNNGYIVTSANSQVHEQLKNWEKWPHGTAILTGYALSGKSSMAAQFQSASNGYVLEDADSKDDDEIFHLWNRARQEDKPLLLVSEKPVSHWGVDLPDLKSRLASSLLIEIPLPDEAMVAGLLQKYFTARGLAISEDALSYLGKRMERSYSSIADMAQKMDALAIERKKSITLAIAREALNPGTDQTATHDEQHSVIKEP</sequence>
<dbReference type="InterPro" id="IPR027417">
    <property type="entry name" value="P-loop_NTPase"/>
</dbReference>
<reference evidence="2" key="1">
    <citation type="submission" date="2018-06" db="EMBL/GenBank/DDBJ databases">
        <authorList>
            <person name="Zhirakovskaya E."/>
        </authorList>
    </citation>
    <scope>NUCLEOTIDE SEQUENCE</scope>
</reference>
<evidence type="ECO:0000259" key="1">
    <source>
        <dbReference type="Pfam" id="PF22688"/>
    </source>
</evidence>
<proteinExistence type="predicted"/>
<accession>A0A3B0R4G5</accession>
<evidence type="ECO:0000313" key="2">
    <source>
        <dbReference type="EMBL" id="VAV88364.1"/>
    </source>
</evidence>
<feature type="domain" description="Hda lid" evidence="1">
    <location>
        <begin position="135"/>
        <end position="193"/>
    </location>
</feature>
<dbReference type="EMBL" id="UOEF01000042">
    <property type="protein sequence ID" value="VAV88364.1"/>
    <property type="molecule type" value="Genomic_DNA"/>
</dbReference>
<dbReference type="AlphaFoldDB" id="A0A3B0R4G5"/>